<feature type="transmembrane region" description="Helical" evidence="1">
    <location>
        <begin position="6"/>
        <end position="30"/>
    </location>
</feature>
<dbReference type="Proteomes" id="UP001057877">
    <property type="component" value="Chromosome"/>
</dbReference>
<keyword evidence="3" id="KW-1185">Reference proteome</keyword>
<evidence type="ECO:0000313" key="3">
    <source>
        <dbReference type="Proteomes" id="UP001057877"/>
    </source>
</evidence>
<protein>
    <submittedName>
        <fullName evidence="2">Holin-like toxin</fullName>
    </submittedName>
</protein>
<evidence type="ECO:0000256" key="1">
    <source>
        <dbReference type="SAM" id="Phobius"/>
    </source>
</evidence>
<name>A0ABY5SEQ1_9BACL</name>
<evidence type="ECO:0000313" key="2">
    <source>
        <dbReference type="EMBL" id="UVI32003.1"/>
    </source>
</evidence>
<keyword evidence="1" id="KW-1133">Transmembrane helix</keyword>
<dbReference type="Pfam" id="PF16935">
    <property type="entry name" value="Hol_Tox"/>
    <property type="match status" value="1"/>
</dbReference>
<organism evidence="2 3">
    <name type="scientific">Paenibacillus spongiae</name>
    <dbReference type="NCBI Taxonomy" id="2909671"/>
    <lineage>
        <taxon>Bacteria</taxon>
        <taxon>Bacillati</taxon>
        <taxon>Bacillota</taxon>
        <taxon>Bacilli</taxon>
        <taxon>Bacillales</taxon>
        <taxon>Paenibacillaceae</taxon>
        <taxon>Paenibacillus</taxon>
    </lineage>
</organism>
<dbReference type="RefSeq" id="WP_258388063.1">
    <property type="nucleotide sequence ID" value="NZ_CP091430.1"/>
</dbReference>
<sequence length="35" mass="3910">MEVKDVMTLMIDFGTMLIALISLIVTILVLSTKKK</sequence>
<reference evidence="2" key="1">
    <citation type="submission" date="2022-01" db="EMBL/GenBank/DDBJ databases">
        <title>Paenibacillus spongiae sp. nov., isolated from marine sponge.</title>
        <authorList>
            <person name="Li Z."/>
            <person name="Zhang M."/>
        </authorList>
    </citation>
    <scope>NUCLEOTIDE SEQUENCE</scope>
    <source>
        <strain evidence="2">PHS-Z3</strain>
    </source>
</reference>
<proteinExistence type="predicted"/>
<keyword evidence="1" id="KW-0472">Membrane</keyword>
<dbReference type="InterPro" id="IPR031616">
    <property type="entry name" value="BsrE-like"/>
</dbReference>
<keyword evidence="1" id="KW-0812">Transmembrane</keyword>
<accession>A0ABY5SEQ1</accession>
<dbReference type="EMBL" id="CP091430">
    <property type="protein sequence ID" value="UVI32003.1"/>
    <property type="molecule type" value="Genomic_DNA"/>
</dbReference>
<gene>
    <name evidence="2" type="ORF">L1F29_09385</name>
</gene>